<dbReference type="InterPro" id="IPR046357">
    <property type="entry name" value="PPIase_dom_sf"/>
</dbReference>
<dbReference type="Proteomes" id="UP000064893">
    <property type="component" value="Chromosome"/>
</dbReference>
<dbReference type="AlphaFoldDB" id="A0A0S2I220"/>
<feature type="domain" description="PpiC" evidence="2">
    <location>
        <begin position="225"/>
        <end position="327"/>
    </location>
</feature>
<sequence>MKRLVLITLLLVITSIYAQGQKDVILQIDNEQVTLEEFKRIYFKNNKDSALTRESLEEYLELFINFKLKVYEAKALDLHKQDKFVKELATYRQQLVKPYLTDSATDEQLIREAYERMKYIVRAKHILFKVPQKAKPADTLKIYNQAKEVLAKLKNGADFENMAKKHSMDPSVRYNNGDLGYFSAFKMVYPFENAAFSLDEGEISDLVRTNFGYHIIKVTDRLPAPGTVEAAHIMIRLPQSATPEQAKAAKLRIEELYNKLEAGANFADVARKHSEDPQTAKKGGQLPKFTPGRMLPNFEEKIFSQQEGTYSEPFRTKVGWHIVKLISKQPTEPLAKIRPQIKRKLSKTARANLSRKKVVQRLKMEYNLQCNKKVMNELVAAINNDSLINKKWHLDQEINTDEVLCTFADDAKLKVGELAQYIKKRAKQSKEDAEQFISSQKENYVNNKIIEYEKAHLEEKYPDFAWLMKEYHDGILLFNITDSVVWKKAVKDTAGLKAYYEDHKNEYMWDKRMQAEIIEVSPSYKLRKTQRIIKKHYKKGSKDQIESHLQNTYEDTTINVIFDSGIYEKGTNKYVDATNWETGLHLAEELDNKQIFIYNDKILEPQPKAFSDIKGLVTADYQNYLEQKWIASLREKYEVEVHKELLDKLLN</sequence>
<dbReference type="Pfam" id="PF00639">
    <property type="entry name" value="Rotamase"/>
    <property type="match status" value="1"/>
</dbReference>
<dbReference type="KEGG" id="blq:L21SP5_02852"/>
<organism evidence="3 4">
    <name type="scientific">Salinivirga cyanobacteriivorans</name>
    <dbReference type="NCBI Taxonomy" id="1307839"/>
    <lineage>
        <taxon>Bacteria</taxon>
        <taxon>Pseudomonadati</taxon>
        <taxon>Bacteroidota</taxon>
        <taxon>Bacteroidia</taxon>
        <taxon>Bacteroidales</taxon>
        <taxon>Salinivirgaceae</taxon>
        <taxon>Salinivirga</taxon>
    </lineage>
</organism>
<name>A0A0S2I220_9BACT</name>
<evidence type="ECO:0000313" key="3">
    <source>
        <dbReference type="EMBL" id="ALO16472.1"/>
    </source>
</evidence>
<proteinExistence type="predicted"/>
<dbReference type="InterPro" id="IPR050245">
    <property type="entry name" value="PrsA_foldase"/>
</dbReference>
<evidence type="ECO:0000313" key="4">
    <source>
        <dbReference type="Proteomes" id="UP000064893"/>
    </source>
</evidence>
<gene>
    <name evidence="3" type="primary">surA_3</name>
    <name evidence="3" type="ORF">L21SP5_02852</name>
</gene>
<keyword evidence="4" id="KW-1185">Reference proteome</keyword>
<keyword evidence="1" id="KW-0697">Rotamase</keyword>
<dbReference type="InterPro" id="IPR000297">
    <property type="entry name" value="PPIase_PpiC"/>
</dbReference>
<keyword evidence="1 3" id="KW-0413">Isomerase</keyword>
<dbReference type="Gene3D" id="3.10.50.40">
    <property type="match status" value="2"/>
</dbReference>
<dbReference type="STRING" id="1307839.L21SP5_02852"/>
<feature type="domain" description="PpiC" evidence="2">
    <location>
        <begin position="118"/>
        <end position="220"/>
    </location>
</feature>
<evidence type="ECO:0000256" key="1">
    <source>
        <dbReference type="PROSITE-ProRule" id="PRU00278"/>
    </source>
</evidence>
<dbReference type="EMBL" id="CP013118">
    <property type="protein sequence ID" value="ALO16472.1"/>
    <property type="molecule type" value="Genomic_DNA"/>
</dbReference>
<dbReference type="PANTHER" id="PTHR47245">
    <property type="entry name" value="PEPTIDYLPROLYL ISOMERASE"/>
    <property type="match status" value="1"/>
</dbReference>
<accession>A0A0S2I220</accession>
<evidence type="ECO:0000259" key="2">
    <source>
        <dbReference type="PROSITE" id="PS50198"/>
    </source>
</evidence>
<dbReference type="Pfam" id="PF13616">
    <property type="entry name" value="Rotamase_3"/>
    <property type="match status" value="1"/>
</dbReference>
<dbReference type="PANTHER" id="PTHR47245:SF2">
    <property type="entry name" value="PEPTIDYL-PROLYL CIS-TRANS ISOMERASE HP_0175-RELATED"/>
    <property type="match status" value="1"/>
</dbReference>
<dbReference type="PROSITE" id="PS50198">
    <property type="entry name" value="PPIC_PPIASE_2"/>
    <property type="match status" value="2"/>
</dbReference>
<dbReference type="GO" id="GO:0003755">
    <property type="term" value="F:peptidyl-prolyl cis-trans isomerase activity"/>
    <property type="evidence" value="ECO:0007669"/>
    <property type="project" value="UniProtKB-KW"/>
</dbReference>
<dbReference type="RefSeq" id="WP_169792614.1">
    <property type="nucleotide sequence ID" value="NZ_CP013118.1"/>
</dbReference>
<protein>
    <submittedName>
        <fullName evidence="3">Peptidyl-prolyl cis-trans isomerase SurA</fullName>
        <ecNumber evidence="3">5.2.1.8</ecNumber>
    </submittedName>
</protein>
<dbReference type="SUPFAM" id="SSF54534">
    <property type="entry name" value="FKBP-like"/>
    <property type="match status" value="2"/>
</dbReference>
<reference evidence="3 4" key="1">
    <citation type="submission" date="2015-11" db="EMBL/GenBank/DDBJ databases">
        <title>Description and complete genome sequence of a novel strain predominating in hypersaline microbial mats and representing a new family of the Bacteriodetes phylum.</title>
        <authorList>
            <person name="Spring S."/>
            <person name="Bunk B."/>
            <person name="Sproer C."/>
            <person name="Klenk H.-P."/>
        </authorList>
    </citation>
    <scope>NUCLEOTIDE SEQUENCE [LARGE SCALE GENOMIC DNA]</scope>
    <source>
        <strain evidence="3 4">L21-Spi-D4</strain>
    </source>
</reference>
<dbReference type="EC" id="5.2.1.8" evidence="3"/>